<protein>
    <submittedName>
        <fullName evidence="1">Uncharacterized protein</fullName>
    </submittedName>
</protein>
<reference evidence="2" key="1">
    <citation type="submission" date="2013-10" db="EMBL/GenBank/DDBJ databases">
        <title>Genome sequencing of Onchocerca volvulus.</title>
        <authorList>
            <person name="Cotton J."/>
            <person name="Tsai J."/>
            <person name="Stanley E."/>
            <person name="Tracey A."/>
            <person name="Holroyd N."/>
            <person name="Lustigman S."/>
            <person name="Berriman M."/>
        </authorList>
    </citation>
    <scope>NUCLEOTIDE SEQUENCE</scope>
</reference>
<dbReference type="EnsemblMetazoa" id="OVOC9282.1">
    <property type="protein sequence ID" value="OVOC9282.1"/>
    <property type="gene ID" value="WBGene00246091"/>
</dbReference>
<reference evidence="1" key="2">
    <citation type="submission" date="2022-06" db="UniProtKB">
        <authorList>
            <consortium name="EnsemblMetazoa"/>
        </authorList>
    </citation>
    <scope>IDENTIFICATION</scope>
</reference>
<evidence type="ECO:0000313" key="2">
    <source>
        <dbReference type="Proteomes" id="UP000024404"/>
    </source>
</evidence>
<keyword evidence="2" id="KW-1185">Reference proteome</keyword>
<evidence type="ECO:0000313" key="1">
    <source>
        <dbReference type="EnsemblMetazoa" id="OVOC9282.1"/>
    </source>
</evidence>
<accession>A0A8R1Y5Q9</accession>
<dbReference type="AlphaFoldDB" id="A0A8R1Y5Q9"/>
<dbReference type="Proteomes" id="UP000024404">
    <property type="component" value="Unassembled WGS sequence"/>
</dbReference>
<proteinExistence type="predicted"/>
<organism evidence="1 2">
    <name type="scientific">Onchocerca volvulus</name>
    <dbReference type="NCBI Taxonomy" id="6282"/>
    <lineage>
        <taxon>Eukaryota</taxon>
        <taxon>Metazoa</taxon>
        <taxon>Ecdysozoa</taxon>
        <taxon>Nematoda</taxon>
        <taxon>Chromadorea</taxon>
        <taxon>Rhabditida</taxon>
        <taxon>Spirurina</taxon>
        <taxon>Spiruromorpha</taxon>
        <taxon>Filarioidea</taxon>
        <taxon>Onchocercidae</taxon>
        <taxon>Onchocerca</taxon>
    </lineage>
</organism>
<name>A0A8R1Y5Q9_ONCVO</name>
<sequence>MSMQRYYKTTELAVVKSTHRDSGSWSNLVEILHPEWSHAIVPDGFCEYPEISIVARIYPHLYNTESTINFN</sequence>
<dbReference type="EMBL" id="CMVM020000260">
    <property type="status" value="NOT_ANNOTATED_CDS"/>
    <property type="molecule type" value="Genomic_DNA"/>
</dbReference>